<evidence type="ECO:0000313" key="2">
    <source>
        <dbReference type="Proteomes" id="UP000001075"/>
    </source>
</evidence>
<proteinExistence type="predicted"/>
<dbReference type="EMBL" id="JH002923">
    <property type="protein sequence ID" value="EGW00125.1"/>
    <property type="molecule type" value="Genomic_DNA"/>
</dbReference>
<name>G3II39_CRIGR</name>
<organism evidence="1 2">
    <name type="scientific">Cricetulus griseus</name>
    <name type="common">Chinese hamster</name>
    <name type="synonym">Cricetulus barabensis griseus</name>
    <dbReference type="NCBI Taxonomy" id="10029"/>
    <lineage>
        <taxon>Eukaryota</taxon>
        <taxon>Metazoa</taxon>
        <taxon>Chordata</taxon>
        <taxon>Craniata</taxon>
        <taxon>Vertebrata</taxon>
        <taxon>Euteleostomi</taxon>
        <taxon>Mammalia</taxon>
        <taxon>Eutheria</taxon>
        <taxon>Euarchontoglires</taxon>
        <taxon>Glires</taxon>
        <taxon>Rodentia</taxon>
        <taxon>Myomorpha</taxon>
        <taxon>Muroidea</taxon>
        <taxon>Cricetidae</taxon>
        <taxon>Cricetinae</taxon>
        <taxon>Cricetulus</taxon>
    </lineage>
</organism>
<dbReference type="Proteomes" id="UP000001075">
    <property type="component" value="Unassembled WGS sequence"/>
</dbReference>
<dbReference type="AlphaFoldDB" id="G3II39"/>
<sequence>MWKTVCLSKGWFRYSESHRLHSAAPLWLSSDYRVDVMRGKGFLDLCTPMKARYTS</sequence>
<accession>G3II39</accession>
<dbReference type="InParanoid" id="G3II39"/>
<gene>
    <name evidence="1" type="ORF">I79_023500</name>
</gene>
<reference evidence="2" key="1">
    <citation type="journal article" date="2011" name="Nat. Biotechnol.">
        <title>The genomic sequence of the Chinese hamster ovary (CHO)-K1 cell line.</title>
        <authorList>
            <person name="Xu X."/>
            <person name="Nagarajan H."/>
            <person name="Lewis N.E."/>
            <person name="Pan S."/>
            <person name="Cai Z."/>
            <person name="Liu X."/>
            <person name="Chen W."/>
            <person name="Xie M."/>
            <person name="Wang W."/>
            <person name="Hammond S."/>
            <person name="Andersen M.R."/>
            <person name="Neff N."/>
            <person name="Passarelli B."/>
            <person name="Koh W."/>
            <person name="Fan H.C."/>
            <person name="Wang J."/>
            <person name="Gui Y."/>
            <person name="Lee K.H."/>
            <person name="Betenbaugh M.J."/>
            <person name="Quake S.R."/>
            <person name="Famili I."/>
            <person name="Palsson B.O."/>
            <person name="Wang J."/>
        </authorList>
    </citation>
    <scope>NUCLEOTIDE SEQUENCE [LARGE SCALE GENOMIC DNA]</scope>
    <source>
        <strain evidence="2">CHO K1 cell line</strain>
    </source>
</reference>
<evidence type="ECO:0000313" key="1">
    <source>
        <dbReference type="EMBL" id="EGW00125.1"/>
    </source>
</evidence>
<protein>
    <submittedName>
        <fullName evidence="1">Uncharacterized protein</fullName>
    </submittedName>
</protein>